<comment type="function">
    <text evidence="11">Adenosyl-L-methionine (AdoMet)-dependent tRNA (uracil-O(2)-)-methyltransferase.</text>
</comment>
<comment type="similarity">
    <text evidence="2 11">Belongs to the TRM44 family.</text>
</comment>
<keyword evidence="5 11" id="KW-0963">Cytoplasm</keyword>
<dbReference type="GO" id="GO:0141101">
    <property type="term" value="F:tRNA(Ser) (uridine(44)-2'-O-)-methyltransferase activity"/>
    <property type="evidence" value="ECO:0007669"/>
    <property type="project" value="UniProtKB-EC"/>
</dbReference>
<feature type="compositionally biased region" description="Basic and acidic residues" evidence="12">
    <location>
        <begin position="1"/>
        <end position="10"/>
    </location>
</feature>
<dbReference type="PANTHER" id="PTHR21210:SF0">
    <property type="entry name" value="TRNA (URACIL-O(2)-)-METHYLTRANSFERASE-RELATED"/>
    <property type="match status" value="1"/>
</dbReference>
<evidence type="ECO:0000256" key="12">
    <source>
        <dbReference type="SAM" id="MobiDB-lite"/>
    </source>
</evidence>
<name>A0A9Q9AIP9_9PEZI</name>
<gene>
    <name evidence="13" type="ORF">Slin15195_G018680</name>
</gene>
<protein>
    <recommendedName>
        <fullName evidence="4 11">tRNA (uracil-O(2)-)-methyltransferase</fullName>
        <ecNumber evidence="3 11">2.1.1.211</ecNumber>
    </recommendedName>
</protein>
<dbReference type="InterPro" id="IPR011671">
    <property type="entry name" value="tRNA_uracil_MeTrfase"/>
</dbReference>
<keyword evidence="7 11" id="KW-0808">Transferase</keyword>
<evidence type="ECO:0000256" key="2">
    <source>
        <dbReference type="ARBA" id="ARBA00009056"/>
    </source>
</evidence>
<accession>A0A9Q9AIP9</accession>
<evidence type="ECO:0000256" key="10">
    <source>
        <dbReference type="ARBA" id="ARBA00047957"/>
    </source>
</evidence>
<feature type="region of interest" description="Disordered" evidence="12">
    <location>
        <begin position="425"/>
        <end position="453"/>
    </location>
</feature>
<keyword evidence="9 11" id="KW-0819">tRNA processing</keyword>
<evidence type="ECO:0000313" key="13">
    <source>
        <dbReference type="EMBL" id="USW48549.1"/>
    </source>
</evidence>
<dbReference type="AlphaFoldDB" id="A0A9Q9AIP9"/>
<dbReference type="GO" id="GO:0030488">
    <property type="term" value="P:tRNA methylation"/>
    <property type="evidence" value="ECO:0007669"/>
    <property type="project" value="UniProtKB-UniRule"/>
</dbReference>
<evidence type="ECO:0000256" key="11">
    <source>
        <dbReference type="RuleBase" id="RU368004"/>
    </source>
</evidence>
<keyword evidence="14" id="KW-1185">Reference proteome</keyword>
<keyword evidence="8 11" id="KW-0949">S-adenosyl-L-methionine</keyword>
<dbReference type="Proteomes" id="UP001056384">
    <property type="component" value="Chromosome 1"/>
</dbReference>
<evidence type="ECO:0000256" key="1">
    <source>
        <dbReference type="ARBA" id="ARBA00004496"/>
    </source>
</evidence>
<feature type="region of interest" description="Disordered" evidence="12">
    <location>
        <begin position="1"/>
        <end position="29"/>
    </location>
</feature>
<dbReference type="Pfam" id="PF07757">
    <property type="entry name" value="AdoMet_MTase"/>
    <property type="match status" value="1"/>
</dbReference>
<comment type="subcellular location">
    <subcellularLocation>
        <location evidence="1 11">Cytoplasm</location>
    </subcellularLocation>
</comment>
<proteinExistence type="inferred from homology"/>
<evidence type="ECO:0000256" key="3">
    <source>
        <dbReference type="ARBA" id="ARBA00012795"/>
    </source>
</evidence>
<dbReference type="OrthoDB" id="10047021at2759"/>
<evidence type="ECO:0000256" key="6">
    <source>
        <dbReference type="ARBA" id="ARBA00022603"/>
    </source>
</evidence>
<dbReference type="PANTHER" id="PTHR21210">
    <property type="entry name" value="TRNA (URACIL-O(2)-)-METHYLTRANSFERASE-RELATED"/>
    <property type="match status" value="1"/>
</dbReference>
<reference evidence="13" key="1">
    <citation type="submission" date="2022-06" db="EMBL/GenBank/DDBJ databases">
        <title>Complete genome sequences of two strains of the flax pathogen Septoria linicola.</title>
        <authorList>
            <person name="Lapalu N."/>
            <person name="Simon A."/>
            <person name="Demenou B."/>
            <person name="Paumier D."/>
            <person name="Guillot M.-P."/>
            <person name="Gout L."/>
            <person name="Valade R."/>
        </authorList>
    </citation>
    <scope>NUCLEOTIDE SEQUENCE</scope>
    <source>
        <strain evidence="13">SE15195</strain>
    </source>
</reference>
<organism evidence="13 14">
    <name type="scientific">Septoria linicola</name>
    <dbReference type="NCBI Taxonomy" id="215465"/>
    <lineage>
        <taxon>Eukaryota</taxon>
        <taxon>Fungi</taxon>
        <taxon>Dikarya</taxon>
        <taxon>Ascomycota</taxon>
        <taxon>Pezizomycotina</taxon>
        <taxon>Dothideomycetes</taxon>
        <taxon>Dothideomycetidae</taxon>
        <taxon>Mycosphaerellales</taxon>
        <taxon>Mycosphaerellaceae</taxon>
        <taxon>Septoria</taxon>
    </lineage>
</organism>
<dbReference type="EMBL" id="CP099418">
    <property type="protein sequence ID" value="USW48549.1"/>
    <property type="molecule type" value="Genomic_DNA"/>
</dbReference>
<keyword evidence="6 11" id="KW-0489">Methyltransferase</keyword>
<evidence type="ECO:0000256" key="9">
    <source>
        <dbReference type="ARBA" id="ARBA00022694"/>
    </source>
</evidence>
<dbReference type="GO" id="GO:0005737">
    <property type="term" value="C:cytoplasm"/>
    <property type="evidence" value="ECO:0007669"/>
    <property type="project" value="UniProtKB-SubCell"/>
</dbReference>
<evidence type="ECO:0000313" key="14">
    <source>
        <dbReference type="Proteomes" id="UP001056384"/>
    </source>
</evidence>
<evidence type="ECO:0000256" key="8">
    <source>
        <dbReference type="ARBA" id="ARBA00022691"/>
    </source>
</evidence>
<evidence type="ECO:0000256" key="5">
    <source>
        <dbReference type="ARBA" id="ARBA00022490"/>
    </source>
</evidence>
<dbReference type="EC" id="2.1.1.211" evidence="3 11"/>
<feature type="region of interest" description="Disordered" evidence="12">
    <location>
        <begin position="532"/>
        <end position="554"/>
    </location>
</feature>
<sequence length="696" mass="77857">MGNPPAEHKKPNGNAITPPTKPAFEPKDKTQIKRSISLPDELWHSVLECPCTFPTSIFNTVMLNLIKNPNITSSHLFRADIFYDSENDHNFNPDDGSDPYKEGLVRHLKADLKPTKVAWPDFRLERTIVRQLIPRNPQLDKPLVQTCHVFQQYKSDGSQTEERTLVLYIPHVLKLEEMPFYHPTVSQLAFLHSCRSSSGATSQATLPPVQAEQPTQGTLTLLYRLFPDETLTTKLERTALKLLQTIHKHGQGQLVGYEKRVHHDQLIPQKRYQDTYTRLKAKYGRYLSENWVEVTDPGKHVFEDIGIAAFMIELWRDMYAQPLQAVNSDVVSSGSTSNEAQQHLPPFPGFVDIGCGNGILTYILMSEGYPGSGFDARQRKTWSIFPAEIQSQLEQKILVPAILQQAVTPSDPDYSSSSSWHSGIFTNTIQNNDHSTDAEGEKRGPGDGKEGPFILSNHADELTPWTPLLAYLNRSSFIVIPCCSHDLSGARFRAPAHTASTREEIKDAKGKGAKGRVDHPLAFATAVSLSAAPRGEMDEGGNEGRRLPQQCPDDDYAVAGAARGVEGMHLSGVSRQAAETGSLTKSLAQKKMASAYSTLCSYVTSLAEEVGFEAESDTLRIPSTRNACIVGRRRRRRRRRRSMFEGTEDVDDDDETNRRQRIVELVERELKKDIATVAMDWIERAEKLMKKPSSGH</sequence>
<comment type="catalytic activity">
    <reaction evidence="10 11">
        <text>uridine(44) in tRNA(Ser) + S-adenosyl-L-methionine = 2'-O-methyluridine(44) in tRNA(Ser) + S-adenosyl-L-homocysteine + H(+)</text>
        <dbReference type="Rhea" id="RHEA:43100"/>
        <dbReference type="Rhea" id="RHEA-COMP:10339"/>
        <dbReference type="Rhea" id="RHEA-COMP:10340"/>
        <dbReference type="ChEBI" id="CHEBI:15378"/>
        <dbReference type="ChEBI" id="CHEBI:57856"/>
        <dbReference type="ChEBI" id="CHEBI:59789"/>
        <dbReference type="ChEBI" id="CHEBI:65315"/>
        <dbReference type="ChEBI" id="CHEBI:74478"/>
        <dbReference type="EC" id="2.1.1.211"/>
    </reaction>
</comment>
<feature type="compositionally biased region" description="Basic and acidic residues" evidence="12">
    <location>
        <begin position="434"/>
        <end position="450"/>
    </location>
</feature>
<evidence type="ECO:0000256" key="7">
    <source>
        <dbReference type="ARBA" id="ARBA00022679"/>
    </source>
</evidence>
<evidence type="ECO:0000256" key="4">
    <source>
        <dbReference type="ARBA" id="ARBA00017788"/>
    </source>
</evidence>